<keyword evidence="20" id="KW-1185">Reference proteome</keyword>
<feature type="transmembrane region" description="Helical" evidence="17">
    <location>
        <begin position="245"/>
        <end position="262"/>
    </location>
</feature>
<dbReference type="Pfam" id="PF01066">
    <property type="entry name" value="CDP-OH_P_transf"/>
    <property type="match status" value="1"/>
</dbReference>
<feature type="transmembrane region" description="Helical" evidence="17">
    <location>
        <begin position="187"/>
        <end position="209"/>
    </location>
</feature>
<keyword evidence="9 17" id="KW-1133">Transmembrane helix</keyword>
<feature type="transmembrane region" description="Helical" evidence="17">
    <location>
        <begin position="95"/>
        <end position="114"/>
    </location>
</feature>
<dbReference type="PANTHER" id="PTHR14269">
    <property type="entry name" value="CDP-DIACYLGLYCEROL--GLYCEROL-3-PHOSPHATE 3-PHOSPHATIDYLTRANSFERASE-RELATED"/>
    <property type="match status" value="1"/>
</dbReference>
<dbReference type="PROSITE" id="PS00379">
    <property type="entry name" value="CDP_ALCOHOL_P_TRANSF"/>
    <property type="match status" value="1"/>
</dbReference>
<feature type="transmembrane region" description="Helical" evidence="17">
    <location>
        <begin position="154"/>
        <end position="175"/>
    </location>
</feature>
<gene>
    <name evidence="19" type="ORF">AWJ14_02730</name>
</gene>
<feature type="domain" description="CDP-alcohol phosphatidyltransferase C-terminal" evidence="18">
    <location>
        <begin position="221"/>
        <end position="256"/>
    </location>
</feature>
<organism evidence="19 20">
    <name type="scientific">Hoeflea olei</name>
    <dbReference type="NCBI Taxonomy" id="1480615"/>
    <lineage>
        <taxon>Bacteria</taxon>
        <taxon>Pseudomonadati</taxon>
        <taxon>Pseudomonadota</taxon>
        <taxon>Alphaproteobacteria</taxon>
        <taxon>Hyphomicrobiales</taxon>
        <taxon>Rhizobiaceae</taxon>
        <taxon>Hoeflea</taxon>
    </lineage>
</organism>
<dbReference type="InterPro" id="IPR004533">
    <property type="entry name" value="CDP-diaglyc--ser_O-PTrfase"/>
</dbReference>
<evidence type="ECO:0000256" key="10">
    <source>
        <dbReference type="ARBA" id="ARBA00023098"/>
    </source>
</evidence>
<dbReference type="NCBIfam" id="TIGR00473">
    <property type="entry name" value="pssA"/>
    <property type="match status" value="1"/>
</dbReference>
<dbReference type="GO" id="GO:0012505">
    <property type="term" value="C:endomembrane system"/>
    <property type="evidence" value="ECO:0007669"/>
    <property type="project" value="UniProtKB-SubCell"/>
</dbReference>
<dbReference type="InterPro" id="IPR043130">
    <property type="entry name" value="CDP-OH_PTrfase_TM_dom"/>
</dbReference>
<dbReference type="Gene3D" id="1.20.120.1760">
    <property type="match status" value="1"/>
</dbReference>
<feature type="transmembrane region" description="Helical" evidence="17">
    <location>
        <begin position="221"/>
        <end position="239"/>
    </location>
</feature>
<reference evidence="19 20" key="1">
    <citation type="submission" date="2015-12" db="EMBL/GenBank/DDBJ databases">
        <authorList>
            <person name="Shamseldin A."/>
            <person name="Moawad H."/>
            <person name="Abd El-Rahim W.M."/>
            <person name="Sadowsky M.J."/>
        </authorList>
    </citation>
    <scope>NUCLEOTIDE SEQUENCE [LARGE SCALE GENOMIC DNA]</scope>
    <source>
        <strain evidence="19 20">JC234</strain>
    </source>
</reference>
<evidence type="ECO:0000256" key="17">
    <source>
        <dbReference type="SAM" id="Phobius"/>
    </source>
</evidence>
<sequence length="296" mass="31900">MQTPFPPYEPHGPEDESFDEGRGPRLREIPFRLLVPNLITVLAICAGLTGIRLAFENRFEMAVAMVLVAAFLDGIDGRVARLLKAQSKFGAQMDSLADIVNFGVAPALVLYVFILDQARSFGWIAAIVFTIAAGLRLARFNVISEREVKSPWQSYYFVGVPAPAGALLVLLPVYLGFLGLPIDKSTAFAASAYTMFVGFLLISRVPVFSGKGIGGGVRRDLVMPFILIAVVYVSLLMSFTWETLTVTALAYLATLPFGARAWSRKYGKKSRTGAARPAEPRAGESADPSSGGGTGE</sequence>
<keyword evidence="8 17" id="KW-0812">Transmembrane</keyword>
<keyword evidence="12" id="KW-0594">Phospholipid biosynthesis</keyword>
<feature type="compositionally biased region" description="Pro residues" evidence="16">
    <location>
        <begin position="1"/>
        <end position="10"/>
    </location>
</feature>
<dbReference type="Proteomes" id="UP000094795">
    <property type="component" value="Unassembled WGS sequence"/>
</dbReference>
<evidence type="ECO:0000256" key="4">
    <source>
        <dbReference type="ARBA" id="ARBA00013174"/>
    </source>
</evidence>
<comment type="catalytic activity">
    <reaction evidence="1">
        <text>a CDP-1,2-diacyl-sn-glycerol + L-serine = a 1,2-diacyl-sn-glycero-3-phospho-L-serine + CMP + H(+)</text>
        <dbReference type="Rhea" id="RHEA:16913"/>
        <dbReference type="ChEBI" id="CHEBI:15378"/>
        <dbReference type="ChEBI" id="CHEBI:33384"/>
        <dbReference type="ChEBI" id="CHEBI:57262"/>
        <dbReference type="ChEBI" id="CHEBI:58332"/>
        <dbReference type="ChEBI" id="CHEBI:60377"/>
        <dbReference type="EC" id="2.7.8.8"/>
    </reaction>
</comment>
<dbReference type="AlphaFoldDB" id="A0A1C1YW78"/>
<evidence type="ECO:0000256" key="16">
    <source>
        <dbReference type="SAM" id="MobiDB-lite"/>
    </source>
</evidence>
<feature type="transmembrane region" description="Helical" evidence="17">
    <location>
        <begin position="120"/>
        <end position="142"/>
    </location>
</feature>
<keyword evidence="7 15" id="KW-0808">Transferase</keyword>
<evidence type="ECO:0000256" key="6">
    <source>
        <dbReference type="ARBA" id="ARBA00022516"/>
    </source>
</evidence>
<evidence type="ECO:0000256" key="12">
    <source>
        <dbReference type="ARBA" id="ARBA00023209"/>
    </source>
</evidence>
<dbReference type="EC" id="2.7.8.8" evidence="4"/>
<comment type="subcellular location">
    <subcellularLocation>
        <location evidence="2">Endomembrane system</location>
        <topology evidence="2">Multi-pass membrane protein</topology>
    </subcellularLocation>
</comment>
<keyword evidence="13" id="KW-1208">Phospholipid metabolism</keyword>
<comment type="similarity">
    <text evidence="3 15">Belongs to the CDP-alcohol phosphatidyltransferase class-I family.</text>
</comment>
<accession>A0A1C1YW78</accession>
<evidence type="ECO:0000256" key="9">
    <source>
        <dbReference type="ARBA" id="ARBA00022989"/>
    </source>
</evidence>
<feature type="compositionally biased region" description="Basic and acidic residues" evidence="16">
    <location>
        <begin position="11"/>
        <end position="22"/>
    </location>
</feature>
<dbReference type="GO" id="GO:0008654">
    <property type="term" value="P:phospholipid biosynthetic process"/>
    <property type="evidence" value="ECO:0007669"/>
    <property type="project" value="UniProtKB-KW"/>
</dbReference>
<evidence type="ECO:0000256" key="15">
    <source>
        <dbReference type="RuleBase" id="RU003750"/>
    </source>
</evidence>
<dbReference type="EMBL" id="LQZT01000012">
    <property type="protein sequence ID" value="OCW57737.1"/>
    <property type="molecule type" value="Genomic_DNA"/>
</dbReference>
<evidence type="ECO:0000256" key="8">
    <source>
        <dbReference type="ARBA" id="ARBA00022692"/>
    </source>
</evidence>
<dbReference type="GO" id="GO:0016020">
    <property type="term" value="C:membrane"/>
    <property type="evidence" value="ECO:0007669"/>
    <property type="project" value="InterPro"/>
</dbReference>
<name>A0A1C1YW78_9HYPH</name>
<evidence type="ECO:0000256" key="11">
    <source>
        <dbReference type="ARBA" id="ARBA00023136"/>
    </source>
</evidence>
<dbReference type="GO" id="GO:0003882">
    <property type="term" value="F:CDP-diacylglycerol-serine O-phosphatidyltransferase activity"/>
    <property type="evidence" value="ECO:0007669"/>
    <property type="project" value="UniProtKB-EC"/>
</dbReference>
<dbReference type="Pfam" id="PF08009">
    <property type="entry name" value="CDP-OH_P_tran_2"/>
    <property type="match status" value="1"/>
</dbReference>
<evidence type="ECO:0000259" key="18">
    <source>
        <dbReference type="Pfam" id="PF08009"/>
    </source>
</evidence>
<comment type="caution">
    <text evidence="19">The sequence shown here is derived from an EMBL/GenBank/DDBJ whole genome shotgun (WGS) entry which is preliminary data.</text>
</comment>
<dbReference type="PANTHER" id="PTHR14269:SF61">
    <property type="entry name" value="CDP-DIACYLGLYCEROL--SERINE O-PHOSPHATIDYLTRANSFERASE"/>
    <property type="match status" value="1"/>
</dbReference>
<evidence type="ECO:0000313" key="20">
    <source>
        <dbReference type="Proteomes" id="UP000094795"/>
    </source>
</evidence>
<dbReference type="OrthoDB" id="9777147at2"/>
<feature type="region of interest" description="Disordered" evidence="16">
    <location>
        <begin position="1"/>
        <end position="22"/>
    </location>
</feature>
<feature type="transmembrane region" description="Helical" evidence="17">
    <location>
        <begin position="33"/>
        <end position="55"/>
    </location>
</feature>
<protein>
    <recommendedName>
        <fullName evidence="5">CDP-diacylglycerol--serine O-phosphatidyltransferase</fullName>
        <ecNumber evidence="4">2.7.8.8</ecNumber>
    </recommendedName>
    <alternativeName>
        <fullName evidence="14">Phosphatidylserine synthase</fullName>
    </alternativeName>
</protein>
<feature type="region of interest" description="Disordered" evidence="16">
    <location>
        <begin position="265"/>
        <end position="296"/>
    </location>
</feature>
<evidence type="ECO:0000256" key="14">
    <source>
        <dbReference type="ARBA" id="ARBA00032361"/>
    </source>
</evidence>
<keyword evidence="11 17" id="KW-0472">Membrane</keyword>
<dbReference type="InterPro" id="IPR050324">
    <property type="entry name" value="CDP-alcohol_PTase-I"/>
</dbReference>
<dbReference type="InterPro" id="IPR048254">
    <property type="entry name" value="CDP_ALCOHOL_P_TRANSF_CS"/>
</dbReference>
<keyword evidence="10" id="KW-0443">Lipid metabolism</keyword>
<evidence type="ECO:0000256" key="1">
    <source>
        <dbReference type="ARBA" id="ARBA00000287"/>
    </source>
</evidence>
<evidence type="ECO:0000256" key="2">
    <source>
        <dbReference type="ARBA" id="ARBA00004127"/>
    </source>
</evidence>
<evidence type="ECO:0000256" key="7">
    <source>
        <dbReference type="ARBA" id="ARBA00022679"/>
    </source>
</evidence>
<proteinExistence type="inferred from homology"/>
<evidence type="ECO:0000256" key="3">
    <source>
        <dbReference type="ARBA" id="ARBA00010441"/>
    </source>
</evidence>
<evidence type="ECO:0000313" key="19">
    <source>
        <dbReference type="EMBL" id="OCW57737.1"/>
    </source>
</evidence>
<dbReference type="RefSeq" id="WP_066177930.1">
    <property type="nucleotide sequence ID" value="NZ_LQZT01000012.1"/>
</dbReference>
<keyword evidence="6" id="KW-0444">Lipid biosynthesis</keyword>
<evidence type="ECO:0000256" key="5">
    <source>
        <dbReference type="ARBA" id="ARBA00017171"/>
    </source>
</evidence>
<dbReference type="STRING" id="1480615.AWJ14_02730"/>
<dbReference type="InterPro" id="IPR012616">
    <property type="entry name" value="CDP-OH_P_trans_C"/>
</dbReference>
<evidence type="ECO:0000256" key="13">
    <source>
        <dbReference type="ARBA" id="ARBA00023264"/>
    </source>
</evidence>
<dbReference type="InterPro" id="IPR000462">
    <property type="entry name" value="CDP-OH_P_trans"/>
</dbReference>